<feature type="transmembrane region" description="Helical" evidence="1">
    <location>
        <begin position="170"/>
        <end position="189"/>
    </location>
</feature>
<dbReference type="Proteomes" id="UP000041254">
    <property type="component" value="Unassembled WGS sequence"/>
</dbReference>
<keyword evidence="1" id="KW-1133">Transmembrane helix</keyword>
<evidence type="ECO:0000313" key="3">
    <source>
        <dbReference type="EMBL" id="CEM36794.1"/>
    </source>
</evidence>
<feature type="chain" id="PRO_5005191257" description="Dolichol kinase" evidence="2">
    <location>
        <begin position="25"/>
        <end position="230"/>
    </location>
</feature>
<organism evidence="3 4">
    <name type="scientific">Vitrella brassicaformis (strain CCMP3155)</name>
    <dbReference type="NCBI Taxonomy" id="1169540"/>
    <lineage>
        <taxon>Eukaryota</taxon>
        <taxon>Sar</taxon>
        <taxon>Alveolata</taxon>
        <taxon>Colpodellida</taxon>
        <taxon>Vitrellaceae</taxon>
        <taxon>Vitrella</taxon>
    </lineage>
</organism>
<feature type="transmembrane region" description="Helical" evidence="1">
    <location>
        <begin position="209"/>
        <end position="227"/>
    </location>
</feature>
<evidence type="ECO:0000256" key="1">
    <source>
        <dbReference type="SAM" id="Phobius"/>
    </source>
</evidence>
<dbReference type="EMBL" id="CDMY01000908">
    <property type="protein sequence ID" value="CEM36794.1"/>
    <property type="molecule type" value="Genomic_DNA"/>
</dbReference>
<protein>
    <recommendedName>
        <fullName evidence="5">Dolichol kinase</fullName>
    </recommendedName>
</protein>
<keyword evidence="1" id="KW-0812">Transmembrane</keyword>
<feature type="signal peptide" evidence="2">
    <location>
        <begin position="1"/>
        <end position="24"/>
    </location>
</feature>
<reference evidence="3 4" key="1">
    <citation type="submission" date="2014-11" db="EMBL/GenBank/DDBJ databases">
        <authorList>
            <person name="Zhu J."/>
            <person name="Qi W."/>
            <person name="Song R."/>
        </authorList>
    </citation>
    <scope>NUCLEOTIDE SEQUENCE [LARGE SCALE GENOMIC DNA]</scope>
</reference>
<keyword evidence="4" id="KW-1185">Reference proteome</keyword>
<dbReference type="VEuPathDB" id="CryptoDB:Vbra_3420"/>
<dbReference type="InParanoid" id="A0A0G4H060"/>
<evidence type="ECO:0000313" key="4">
    <source>
        <dbReference type="Proteomes" id="UP000041254"/>
    </source>
</evidence>
<feature type="transmembrane region" description="Helical" evidence="1">
    <location>
        <begin position="70"/>
        <end position="88"/>
    </location>
</feature>
<evidence type="ECO:0008006" key="5">
    <source>
        <dbReference type="Google" id="ProtNLM"/>
    </source>
</evidence>
<feature type="transmembrane region" description="Helical" evidence="1">
    <location>
        <begin position="94"/>
        <end position="116"/>
    </location>
</feature>
<keyword evidence="2" id="KW-0732">Signal</keyword>
<name>A0A0G4H060_VITBC</name>
<gene>
    <name evidence="3" type="ORF">Vbra_3420</name>
</gene>
<sequence>MVYSCILLLQPVLAVLIALPFTASHTLQSVCTSHPYLALICWAVCASINHVQIDGPFVPSSLWRRLPKGALAEGIACGILCAVFPIQPVGQYGFSPFLLLVLALVCVLTAVAGAALTVNCRSLTGHAVIPCYLTHGVMLPWIAFLYIARMMAFASKEHTSGVALPCLPDVVVPLPLFLAVLLGVGLSIAEDICDLELVLVSTHGEYHHIPVITFPTFLVFCVFLMVASTA</sequence>
<proteinExistence type="predicted"/>
<accession>A0A0G4H060</accession>
<keyword evidence="1" id="KW-0472">Membrane</keyword>
<dbReference type="AlphaFoldDB" id="A0A0G4H060"/>
<feature type="transmembrane region" description="Helical" evidence="1">
    <location>
        <begin position="128"/>
        <end position="150"/>
    </location>
</feature>
<evidence type="ECO:0000256" key="2">
    <source>
        <dbReference type="SAM" id="SignalP"/>
    </source>
</evidence>